<sequence length="46" mass="5496">MKARNELKERNVVDPKNYTAYNEFVQNCLSVHQALMDEGWLQYFMA</sequence>
<keyword evidence="2" id="KW-1185">Reference proteome</keyword>
<dbReference type="Proteomes" id="UP001497382">
    <property type="component" value="Unassembled WGS sequence"/>
</dbReference>
<comment type="caution">
    <text evidence="1">The sequence shown here is derived from an EMBL/GenBank/DDBJ whole genome shotgun (WGS) entry which is preliminary data.</text>
</comment>
<evidence type="ECO:0000313" key="1">
    <source>
        <dbReference type="EMBL" id="CAL1292319.1"/>
    </source>
</evidence>
<accession>A0AAV2B9M2</accession>
<name>A0AAV2B9M2_9ARAC</name>
<reference evidence="1 2" key="1">
    <citation type="submission" date="2024-04" db="EMBL/GenBank/DDBJ databases">
        <authorList>
            <person name="Rising A."/>
            <person name="Reimegard J."/>
            <person name="Sonavane S."/>
            <person name="Akerstrom W."/>
            <person name="Nylinder S."/>
            <person name="Hedman E."/>
            <person name="Kallberg Y."/>
        </authorList>
    </citation>
    <scope>NUCLEOTIDE SEQUENCE [LARGE SCALE GENOMIC DNA]</scope>
</reference>
<dbReference type="AlphaFoldDB" id="A0AAV2B9M2"/>
<evidence type="ECO:0000313" key="2">
    <source>
        <dbReference type="Proteomes" id="UP001497382"/>
    </source>
</evidence>
<protein>
    <submittedName>
        <fullName evidence="1">Uncharacterized protein</fullName>
    </submittedName>
</protein>
<proteinExistence type="predicted"/>
<dbReference type="EMBL" id="CAXIEN010000303">
    <property type="protein sequence ID" value="CAL1292319.1"/>
    <property type="molecule type" value="Genomic_DNA"/>
</dbReference>
<organism evidence="1 2">
    <name type="scientific">Larinioides sclopetarius</name>
    <dbReference type="NCBI Taxonomy" id="280406"/>
    <lineage>
        <taxon>Eukaryota</taxon>
        <taxon>Metazoa</taxon>
        <taxon>Ecdysozoa</taxon>
        <taxon>Arthropoda</taxon>
        <taxon>Chelicerata</taxon>
        <taxon>Arachnida</taxon>
        <taxon>Araneae</taxon>
        <taxon>Araneomorphae</taxon>
        <taxon>Entelegynae</taxon>
        <taxon>Araneoidea</taxon>
        <taxon>Araneidae</taxon>
        <taxon>Larinioides</taxon>
    </lineage>
</organism>
<gene>
    <name evidence="1" type="ORF">LARSCL_LOCUS17586</name>
</gene>